<dbReference type="NCBIfam" id="TIGR00913">
    <property type="entry name" value="2A0310"/>
    <property type="match status" value="1"/>
</dbReference>
<feature type="region of interest" description="Disordered" evidence="7">
    <location>
        <begin position="1"/>
        <end position="21"/>
    </location>
</feature>
<dbReference type="FunFam" id="1.20.1740.10:FF:000006">
    <property type="entry name" value="General amino acid permease"/>
    <property type="match status" value="1"/>
</dbReference>
<dbReference type="GO" id="GO:0015171">
    <property type="term" value="F:amino acid transmembrane transporter activity"/>
    <property type="evidence" value="ECO:0007669"/>
    <property type="project" value="TreeGrafter"/>
</dbReference>
<evidence type="ECO:0000256" key="2">
    <source>
        <dbReference type="ARBA" id="ARBA00022448"/>
    </source>
</evidence>
<dbReference type="Proteomes" id="UP000765509">
    <property type="component" value="Unassembled WGS sequence"/>
</dbReference>
<feature type="transmembrane region" description="Helical" evidence="8">
    <location>
        <begin position="419"/>
        <end position="444"/>
    </location>
</feature>
<dbReference type="InterPro" id="IPR004840">
    <property type="entry name" value="Amino_acid_permease_CS"/>
</dbReference>
<evidence type="ECO:0000313" key="10">
    <source>
        <dbReference type="EMBL" id="MBW0469962.1"/>
    </source>
</evidence>
<feature type="transmembrane region" description="Helical" evidence="8">
    <location>
        <begin position="85"/>
        <end position="105"/>
    </location>
</feature>
<sequence length="562" mass="62435">MNFKPFNSTRVVEQPSSLDEKKHSHQLINTFEQDSSFKINPVSTSNDGHGQMKRKLKQRHISMIAIGGTIGTGLFLGSGEALGQGGPVALILGYTIMGSVVYSMMVALGEMITMYPVTGSFMHYATRFVDPALGFALGCNYWYGFAISLPTEITAAAIVVQYWTKSVNVAIWITIFLFTITAINFFGVKWFGEAEFWFSALKVTAIVLLILVGIIIDLGGGPNADRIGFRYWVNPGPFNQLKGIQGSTGRFLAFWSVFLQSSFSYSGTEIVALTAGEAQNPRKTVPKAINRVFYRILLFYVGGVLVIGLLVPYNSPNLLGGTGTATSSPFVIAIKTAGITILPDIVNAVILVAAYSAGNTQLYAGSRVLYGLSCDRMVPKVFSRCTAGGLPIASLTITAVFGFLAYMNVNTNGSTIFDWFSNISSITGLITWWTILLSYIRFLAGLKYHGIDRNSLDYKAPYQPWLSYFGIFMISLIIFFNGFKVFLVNSWSTSKFISAYITLPIFIVFFISWKFYHKTKFVRVRDMDFETGRREFDLMAAEEEKKMVQPIGKLQKFLDWLM</sequence>
<dbReference type="InterPro" id="IPR004762">
    <property type="entry name" value="Amino_acid_permease_fungi"/>
</dbReference>
<gene>
    <name evidence="10" type="ORF">O181_009677</name>
</gene>
<keyword evidence="4" id="KW-0029">Amino-acid transport</keyword>
<dbReference type="AlphaFoldDB" id="A0A9Q3GKI7"/>
<evidence type="ECO:0000256" key="4">
    <source>
        <dbReference type="ARBA" id="ARBA00022970"/>
    </source>
</evidence>
<keyword evidence="5 8" id="KW-1133">Transmembrane helix</keyword>
<dbReference type="InterPro" id="IPR004841">
    <property type="entry name" value="AA-permease/SLC12A_dom"/>
</dbReference>
<evidence type="ECO:0000256" key="8">
    <source>
        <dbReference type="SAM" id="Phobius"/>
    </source>
</evidence>
<evidence type="ECO:0000256" key="5">
    <source>
        <dbReference type="ARBA" id="ARBA00022989"/>
    </source>
</evidence>
<protein>
    <recommendedName>
        <fullName evidence="9">Amino acid permease/ SLC12A domain-containing protein</fullName>
    </recommendedName>
</protein>
<keyword evidence="3 8" id="KW-0812">Transmembrane</keyword>
<reference evidence="10" key="1">
    <citation type="submission" date="2021-03" db="EMBL/GenBank/DDBJ databases">
        <title>Draft genome sequence of rust myrtle Austropuccinia psidii MF-1, a brazilian biotype.</title>
        <authorList>
            <person name="Quecine M.C."/>
            <person name="Pachon D.M.R."/>
            <person name="Bonatelli M.L."/>
            <person name="Correr F.H."/>
            <person name="Franceschini L.M."/>
            <person name="Leite T.F."/>
            <person name="Margarido G.R.A."/>
            <person name="Almeida C.A."/>
            <person name="Ferrarezi J.A."/>
            <person name="Labate C.A."/>
        </authorList>
    </citation>
    <scope>NUCLEOTIDE SEQUENCE</scope>
    <source>
        <strain evidence="10">MF-1</strain>
    </source>
</reference>
<dbReference type="PIRSF" id="PIRSF006060">
    <property type="entry name" value="AA_transporter"/>
    <property type="match status" value="1"/>
</dbReference>
<dbReference type="Pfam" id="PF00324">
    <property type="entry name" value="AA_permease"/>
    <property type="match status" value="1"/>
</dbReference>
<dbReference type="GO" id="GO:0016020">
    <property type="term" value="C:membrane"/>
    <property type="evidence" value="ECO:0007669"/>
    <property type="project" value="UniProtKB-SubCell"/>
</dbReference>
<comment type="subcellular location">
    <subcellularLocation>
        <location evidence="1">Membrane</location>
        <topology evidence="1">Multi-pass membrane protein</topology>
    </subcellularLocation>
</comment>
<feature type="transmembrane region" description="Helical" evidence="8">
    <location>
        <begin position="292"/>
        <end position="311"/>
    </location>
</feature>
<feature type="transmembrane region" description="Helical" evidence="8">
    <location>
        <begin position="61"/>
        <end position="79"/>
    </location>
</feature>
<dbReference type="Gene3D" id="1.20.1740.10">
    <property type="entry name" value="Amino acid/polyamine transporter I"/>
    <property type="match status" value="1"/>
</dbReference>
<feature type="domain" description="Amino acid permease/ SLC12A" evidence="9">
    <location>
        <begin position="60"/>
        <end position="523"/>
    </location>
</feature>
<dbReference type="PANTHER" id="PTHR43341:SF4">
    <property type="entry name" value="ARGININE PERMEASE CAN1-RELATED"/>
    <property type="match status" value="1"/>
</dbReference>
<evidence type="ECO:0000259" key="9">
    <source>
        <dbReference type="Pfam" id="PF00324"/>
    </source>
</evidence>
<dbReference type="OrthoDB" id="10062876at2759"/>
<keyword evidence="2" id="KW-0813">Transport</keyword>
<dbReference type="PANTHER" id="PTHR43341">
    <property type="entry name" value="AMINO ACID PERMEASE"/>
    <property type="match status" value="1"/>
</dbReference>
<feature type="transmembrane region" description="Helical" evidence="8">
    <location>
        <begin position="169"/>
        <end position="190"/>
    </location>
</feature>
<name>A0A9Q3GKI7_9BASI</name>
<feature type="compositionally biased region" description="Polar residues" evidence="7">
    <location>
        <begin position="1"/>
        <end position="17"/>
    </location>
</feature>
<evidence type="ECO:0000313" key="11">
    <source>
        <dbReference type="Proteomes" id="UP000765509"/>
    </source>
</evidence>
<keyword evidence="11" id="KW-1185">Reference proteome</keyword>
<proteinExistence type="predicted"/>
<feature type="transmembrane region" description="Helical" evidence="8">
    <location>
        <begin position="141"/>
        <end position="162"/>
    </location>
</feature>
<evidence type="ECO:0000256" key="3">
    <source>
        <dbReference type="ARBA" id="ARBA00022692"/>
    </source>
</evidence>
<evidence type="ECO:0000256" key="6">
    <source>
        <dbReference type="ARBA" id="ARBA00023136"/>
    </source>
</evidence>
<dbReference type="EMBL" id="AVOT02002323">
    <property type="protein sequence ID" value="MBW0469962.1"/>
    <property type="molecule type" value="Genomic_DNA"/>
</dbReference>
<evidence type="ECO:0000256" key="7">
    <source>
        <dbReference type="SAM" id="MobiDB-lite"/>
    </source>
</evidence>
<feature type="transmembrane region" description="Helical" evidence="8">
    <location>
        <begin position="331"/>
        <end position="357"/>
    </location>
</feature>
<organism evidence="10 11">
    <name type="scientific">Austropuccinia psidii MF-1</name>
    <dbReference type="NCBI Taxonomy" id="1389203"/>
    <lineage>
        <taxon>Eukaryota</taxon>
        <taxon>Fungi</taxon>
        <taxon>Dikarya</taxon>
        <taxon>Basidiomycota</taxon>
        <taxon>Pucciniomycotina</taxon>
        <taxon>Pucciniomycetes</taxon>
        <taxon>Pucciniales</taxon>
        <taxon>Sphaerophragmiaceae</taxon>
        <taxon>Austropuccinia</taxon>
    </lineage>
</organism>
<feature type="transmembrane region" description="Helical" evidence="8">
    <location>
        <begin position="196"/>
        <end position="216"/>
    </location>
</feature>
<comment type="caution">
    <text evidence="10">The sequence shown here is derived from an EMBL/GenBank/DDBJ whole genome shotgun (WGS) entry which is preliminary data.</text>
</comment>
<dbReference type="PROSITE" id="PS00218">
    <property type="entry name" value="AMINO_ACID_PERMEASE_1"/>
    <property type="match status" value="1"/>
</dbReference>
<feature type="transmembrane region" description="Helical" evidence="8">
    <location>
        <begin position="497"/>
        <end position="516"/>
    </location>
</feature>
<evidence type="ECO:0000256" key="1">
    <source>
        <dbReference type="ARBA" id="ARBA00004141"/>
    </source>
</evidence>
<keyword evidence="6 8" id="KW-0472">Membrane</keyword>
<accession>A0A9Q3GKI7</accession>
<dbReference type="InterPro" id="IPR050524">
    <property type="entry name" value="APC_YAT"/>
</dbReference>
<feature type="transmembrane region" description="Helical" evidence="8">
    <location>
        <begin position="385"/>
        <end position="407"/>
    </location>
</feature>
<feature type="transmembrane region" description="Helical" evidence="8">
    <location>
        <begin position="465"/>
        <end position="485"/>
    </location>
</feature>